<dbReference type="GO" id="GO:0020037">
    <property type="term" value="F:heme binding"/>
    <property type="evidence" value="ECO:0007669"/>
    <property type="project" value="InterPro"/>
</dbReference>
<evidence type="ECO:0000256" key="1">
    <source>
        <dbReference type="ARBA" id="ARBA00004370"/>
    </source>
</evidence>
<feature type="signal peptide" evidence="10">
    <location>
        <begin position="1"/>
        <end position="22"/>
    </location>
</feature>
<evidence type="ECO:0000256" key="3">
    <source>
        <dbReference type="ARBA" id="ARBA00022692"/>
    </source>
</evidence>
<dbReference type="EMBL" id="CAADFO010000013">
    <property type="protein sequence ID" value="VFK25357.1"/>
    <property type="molecule type" value="Genomic_DNA"/>
</dbReference>
<dbReference type="PROSITE" id="PS51007">
    <property type="entry name" value="CYTC"/>
    <property type="match status" value="1"/>
</dbReference>
<feature type="binding site" description="covalent" evidence="8">
    <location>
        <position position="57"/>
    </location>
    <ligand>
        <name>heme c</name>
        <dbReference type="ChEBI" id="CHEBI:61717"/>
    </ligand>
</feature>
<keyword evidence="3 9" id="KW-0812">Transmembrane</keyword>
<name>A0A451B901_9GAMM</name>
<evidence type="ECO:0000256" key="8">
    <source>
        <dbReference type="PIRSR" id="PIRSR602326-1"/>
    </source>
</evidence>
<dbReference type="Pfam" id="PF02167">
    <property type="entry name" value="Cytochrom_C1"/>
    <property type="match status" value="1"/>
</dbReference>
<dbReference type="AlphaFoldDB" id="A0A451B901"/>
<keyword evidence="6 8" id="KW-0408">Iron</keyword>
<keyword evidence="5 9" id="KW-1133">Transmembrane helix</keyword>
<evidence type="ECO:0000256" key="9">
    <source>
        <dbReference type="SAM" id="Phobius"/>
    </source>
</evidence>
<accession>A0A451B901</accession>
<dbReference type="PANTHER" id="PTHR10266">
    <property type="entry name" value="CYTOCHROME C1"/>
    <property type="match status" value="1"/>
</dbReference>
<evidence type="ECO:0000256" key="2">
    <source>
        <dbReference type="ARBA" id="ARBA00022617"/>
    </source>
</evidence>
<dbReference type="GO" id="GO:0009055">
    <property type="term" value="F:electron transfer activity"/>
    <property type="evidence" value="ECO:0007669"/>
    <property type="project" value="InterPro"/>
</dbReference>
<dbReference type="PANTHER" id="PTHR10266:SF3">
    <property type="entry name" value="CYTOCHROME C1, HEME PROTEIN, MITOCHONDRIAL"/>
    <property type="match status" value="1"/>
</dbReference>
<protein>
    <submittedName>
        <fullName evidence="14">Ubiquinol-cytochrome c reductase cytochrome c1 subunit</fullName>
    </submittedName>
</protein>
<evidence type="ECO:0000256" key="7">
    <source>
        <dbReference type="ARBA" id="ARBA00023136"/>
    </source>
</evidence>
<evidence type="ECO:0000256" key="5">
    <source>
        <dbReference type="ARBA" id="ARBA00022989"/>
    </source>
</evidence>
<evidence type="ECO:0000256" key="6">
    <source>
        <dbReference type="ARBA" id="ARBA00023004"/>
    </source>
</evidence>
<gene>
    <name evidence="12" type="ORF">BECKMB1821G_GA0114241_10139</name>
    <name evidence="14" type="ORF">BECKMB1821H_GA0114242_100866</name>
    <name evidence="13" type="ORF">BECKMB1821I_GA0114274_100867</name>
</gene>
<evidence type="ECO:0000313" key="14">
    <source>
        <dbReference type="EMBL" id="VFK74707.1"/>
    </source>
</evidence>
<dbReference type="Gene3D" id="1.10.760.10">
    <property type="entry name" value="Cytochrome c-like domain"/>
    <property type="match status" value="1"/>
</dbReference>
<dbReference type="SUPFAM" id="SSF46626">
    <property type="entry name" value="Cytochrome c"/>
    <property type="match status" value="1"/>
</dbReference>
<reference evidence="14" key="1">
    <citation type="submission" date="2019-02" db="EMBL/GenBank/DDBJ databases">
        <authorList>
            <person name="Gruber-Vodicka R. H."/>
            <person name="Seah K. B. B."/>
        </authorList>
    </citation>
    <scope>NUCLEOTIDE SEQUENCE</scope>
    <source>
        <strain evidence="12">BECK_BZ197</strain>
        <strain evidence="14">BECK_BZ198</strain>
        <strain evidence="13">BECK_BZ199</strain>
    </source>
</reference>
<keyword evidence="7 9" id="KW-0472">Membrane</keyword>
<feature type="domain" description="Cytochrome c" evidence="11">
    <location>
        <begin position="41"/>
        <end position="195"/>
    </location>
</feature>
<dbReference type="GO" id="GO:0046872">
    <property type="term" value="F:metal ion binding"/>
    <property type="evidence" value="ECO:0007669"/>
    <property type="project" value="UniProtKB-KW"/>
</dbReference>
<proteinExistence type="predicted"/>
<dbReference type="InterPro" id="IPR036909">
    <property type="entry name" value="Cyt_c-like_dom_sf"/>
</dbReference>
<evidence type="ECO:0000256" key="4">
    <source>
        <dbReference type="ARBA" id="ARBA00022723"/>
    </source>
</evidence>
<evidence type="ECO:0000313" key="12">
    <source>
        <dbReference type="EMBL" id="VFK25357.1"/>
    </source>
</evidence>
<comment type="subcellular location">
    <subcellularLocation>
        <location evidence="1">Membrane</location>
    </subcellularLocation>
</comment>
<dbReference type="InterPro" id="IPR009056">
    <property type="entry name" value="Cyt_c-like_dom"/>
</dbReference>
<feature type="binding site" description="covalent" evidence="8">
    <location>
        <position position="54"/>
    </location>
    <ligand>
        <name>heme c</name>
        <dbReference type="ChEBI" id="CHEBI:61717"/>
    </ligand>
</feature>
<comment type="cofactor">
    <cofactor evidence="8">
        <name>heme c</name>
        <dbReference type="ChEBI" id="CHEBI:61717"/>
    </cofactor>
    <text evidence="8">Binds 1 heme c group covalently per subunit.</text>
</comment>
<keyword evidence="10" id="KW-0732">Signal</keyword>
<evidence type="ECO:0000259" key="11">
    <source>
        <dbReference type="PROSITE" id="PS51007"/>
    </source>
</evidence>
<dbReference type="PRINTS" id="PR00603">
    <property type="entry name" value="CYTOCHROMEC1"/>
</dbReference>
<sequence>MRKLSLSYLAAVFLLIPTFATASGSGGVELLRSGINLKDTESLQRGAKLFVNYCLSCHSAKLMRYNRVGADIGLTDDQLKNNLMFTTDKVGNVMDVAMSAEDAAIWFGTQPPDLSVVSRSKGIDWIYSYLLGFYEDPNPSRPFGVNNVVFPDVAMPHVFLGLQGMQKKKPDHDAASDDHASREIKDLLELGQSGAMSVEEYQNGMRDLVAFMAYIGEPAKLQRQEIGVWVLLFLAVLFVLSYALKKEYWKDIKNT</sequence>
<dbReference type="EMBL" id="CAADGH010000008">
    <property type="protein sequence ID" value="VFK74707.1"/>
    <property type="molecule type" value="Genomic_DNA"/>
</dbReference>
<dbReference type="EMBL" id="CAADFQ010000008">
    <property type="protein sequence ID" value="VFK29177.1"/>
    <property type="molecule type" value="Genomic_DNA"/>
</dbReference>
<organism evidence="14">
    <name type="scientific">Candidatus Kentrum sp. MB</name>
    <dbReference type="NCBI Taxonomy" id="2138164"/>
    <lineage>
        <taxon>Bacteria</taxon>
        <taxon>Pseudomonadati</taxon>
        <taxon>Pseudomonadota</taxon>
        <taxon>Gammaproteobacteria</taxon>
        <taxon>Candidatus Kentrum</taxon>
    </lineage>
</organism>
<feature type="chain" id="PRO_5033432895" evidence="10">
    <location>
        <begin position="23"/>
        <end position="255"/>
    </location>
</feature>
<feature type="transmembrane region" description="Helical" evidence="9">
    <location>
        <begin position="226"/>
        <end position="244"/>
    </location>
</feature>
<dbReference type="Gene3D" id="1.20.5.100">
    <property type="entry name" value="Cytochrome c1, transmembrane anchor, C-terminal"/>
    <property type="match status" value="1"/>
</dbReference>
<dbReference type="InterPro" id="IPR002326">
    <property type="entry name" value="Cyt_c1"/>
</dbReference>
<feature type="binding site" description="covalent" evidence="8">
    <location>
        <position position="58"/>
    </location>
    <ligand>
        <name>heme c</name>
        <dbReference type="ChEBI" id="CHEBI:61717"/>
    </ligand>
</feature>
<keyword evidence="2 8" id="KW-0349">Heme</keyword>
<evidence type="ECO:0000256" key="10">
    <source>
        <dbReference type="SAM" id="SignalP"/>
    </source>
</evidence>
<evidence type="ECO:0000313" key="13">
    <source>
        <dbReference type="EMBL" id="VFK29177.1"/>
    </source>
</evidence>
<keyword evidence="4 8" id="KW-0479">Metal-binding</keyword>
<dbReference type="GO" id="GO:0016020">
    <property type="term" value="C:membrane"/>
    <property type="evidence" value="ECO:0007669"/>
    <property type="project" value="UniProtKB-SubCell"/>
</dbReference>